<sequence length="278" mass="31066">MKKILTFVFFSLLSFSFCKAQTSEKIKGNRNVTKLQTSIEPYHTIALDEDFEVEIIYDKNPYVEIETDENLHEFIEFQVIDSVLTFNKTIRITSKKRLSIKVTYNNALKHIETSDNAEILSLATMDLENATLKTRGSSKAGLTIKSDNFDLNSDDKSKIKLNLTSENCNLSLSGNSKLEALVNTTDITAILYQRASVNIEGTSETAKLELDNNTLFGGKNFTINSCEVVCEINSDAHLEVLDNITIDATGSSSINLYGNPKIIINKLTDTTKLQKKVK</sequence>
<gene>
    <name evidence="3" type="ORF">GCM10023315_01320</name>
</gene>
<dbReference type="Proteomes" id="UP001501692">
    <property type="component" value="Unassembled WGS sequence"/>
</dbReference>
<proteinExistence type="predicted"/>
<dbReference type="InterPro" id="IPR021255">
    <property type="entry name" value="DUF2807"/>
</dbReference>
<evidence type="ECO:0000313" key="3">
    <source>
        <dbReference type="EMBL" id="GAA4957644.1"/>
    </source>
</evidence>
<evidence type="ECO:0000313" key="4">
    <source>
        <dbReference type="Proteomes" id="UP001501692"/>
    </source>
</evidence>
<evidence type="ECO:0000259" key="2">
    <source>
        <dbReference type="Pfam" id="PF10988"/>
    </source>
</evidence>
<organism evidence="3 4">
    <name type="scientific">Algibacter aquimarinus</name>
    <dbReference type="NCBI Taxonomy" id="1136748"/>
    <lineage>
        <taxon>Bacteria</taxon>
        <taxon>Pseudomonadati</taxon>
        <taxon>Bacteroidota</taxon>
        <taxon>Flavobacteriia</taxon>
        <taxon>Flavobacteriales</taxon>
        <taxon>Flavobacteriaceae</taxon>
        <taxon>Algibacter</taxon>
    </lineage>
</organism>
<accession>A0ABP9H2N4</accession>
<dbReference type="Pfam" id="PF10988">
    <property type="entry name" value="DUF2807"/>
    <property type="match status" value="1"/>
</dbReference>
<keyword evidence="4" id="KW-1185">Reference proteome</keyword>
<evidence type="ECO:0000256" key="1">
    <source>
        <dbReference type="SAM" id="SignalP"/>
    </source>
</evidence>
<keyword evidence="1" id="KW-0732">Signal</keyword>
<dbReference type="EMBL" id="BAABJK010000002">
    <property type="protein sequence ID" value="GAA4957644.1"/>
    <property type="molecule type" value="Genomic_DNA"/>
</dbReference>
<feature type="chain" id="PRO_5046969145" evidence="1">
    <location>
        <begin position="21"/>
        <end position="278"/>
    </location>
</feature>
<comment type="caution">
    <text evidence="3">The sequence shown here is derived from an EMBL/GenBank/DDBJ whole genome shotgun (WGS) entry which is preliminary data.</text>
</comment>
<feature type="signal peptide" evidence="1">
    <location>
        <begin position="1"/>
        <end position="20"/>
    </location>
</feature>
<name>A0ABP9H2N4_9FLAO</name>
<dbReference type="RefSeq" id="WP_345163231.1">
    <property type="nucleotide sequence ID" value="NZ_BAABJK010000002.1"/>
</dbReference>
<feature type="domain" description="Putative auto-transporter adhesin head GIN" evidence="2">
    <location>
        <begin position="42"/>
        <end position="181"/>
    </location>
</feature>
<reference evidence="4" key="1">
    <citation type="journal article" date="2019" name="Int. J. Syst. Evol. Microbiol.">
        <title>The Global Catalogue of Microorganisms (GCM) 10K type strain sequencing project: providing services to taxonomists for standard genome sequencing and annotation.</title>
        <authorList>
            <consortium name="The Broad Institute Genomics Platform"/>
            <consortium name="The Broad Institute Genome Sequencing Center for Infectious Disease"/>
            <person name="Wu L."/>
            <person name="Ma J."/>
        </authorList>
    </citation>
    <scope>NUCLEOTIDE SEQUENCE [LARGE SCALE GENOMIC DNA]</scope>
    <source>
        <strain evidence="4">JCM 18287</strain>
    </source>
</reference>
<dbReference type="Gene3D" id="2.160.20.120">
    <property type="match status" value="1"/>
</dbReference>
<protein>
    <submittedName>
        <fullName evidence="3">DUF2807 domain-containing protein</fullName>
    </submittedName>
</protein>